<dbReference type="Pfam" id="PF19279">
    <property type="entry name" value="YegS_C"/>
    <property type="match status" value="1"/>
</dbReference>
<sequence>QAGLKFLKEVKTAHYKATVDGEIIEVEAVICYILNAGSIGGVMGMEIPKIGDVSISDGYLDLYAITKGVQPLRAVSKYIFHHEGSDAGVYHWRGKEITFEADPVQDVWIDGELGGKTPFTVNTLPQALEIVVPA</sequence>
<evidence type="ECO:0000313" key="2">
    <source>
        <dbReference type="EMBL" id="GAG94528.1"/>
    </source>
</evidence>
<dbReference type="Gene3D" id="2.60.200.40">
    <property type="match status" value="1"/>
</dbReference>
<gene>
    <name evidence="2" type="ORF">S01H4_50824</name>
</gene>
<dbReference type="InterPro" id="IPR045540">
    <property type="entry name" value="YegS/DAGK_C"/>
</dbReference>
<proteinExistence type="predicted"/>
<protein>
    <recommendedName>
        <fullName evidence="1">YegS/DAGK C-terminal domain-containing protein</fullName>
    </recommendedName>
</protein>
<name>X1CE50_9ZZZZ</name>
<evidence type="ECO:0000259" key="1">
    <source>
        <dbReference type="Pfam" id="PF19279"/>
    </source>
</evidence>
<organism evidence="2">
    <name type="scientific">marine sediment metagenome</name>
    <dbReference type="NCBI Taxonomy" id="412755"/>
    <lineage>
        <taxon>unclassified sequences</taxon>
        <taxon>metagenomes</taxon>
        <taxon>ecological metagenomes</taxon>
    </lineage>
</organism>
<feature type="domain" description="YegS/DAGK C-terminal" evidence="1">
    <location>
        <begin position="3"/>
        <end position="131"/>
    </location>
</feature>
<dbReference type="SUPFAM" id="SSF111331">
    <property type="entry name" value="NAD kinase/diacylglycerol kinase-like"/>
    <property type="match status" value="1"/>
</dbReference>
<dbReference type="InterPro" id="IPR016064">
    <property type="entry name" value="NAD/diacylglycerol_kinase_sf"/>
</dbReference>
<feature type="non-terminal residue" evidence="2">
    <location>
        <position position="1"/>
    </location>
</feature>
<dbReference type="AlphaFoldDB" id="X1CE50"/>
<reference evidence="2" key="1">
    <citation type="journal article" date="2014" name="Front. Microbiol.">
        <title>High frequency of phylogenetically diverse reductive dehalogenase-homologous genes in deep subseafloor sedimentary metagenomes.</title>
        <authorList>
            <person name="Kawai M."/>
            <person name="Futagami T."/>
            <person name="Toyoda A."/>
            <person name="Takaki Y."/>
            <person name="Nishi S."/>
            <person name="Hori S."/>
            <person name="Arai W."/>
            <person name="Tsubouchi T."/>
            <person name="Morono Y."/>
            <person name="Uchiyama I."/>
            <person name="Ito T."/>
            <person name="Fujiyama A."/>
            <person name="Inagaki F."/>
            <person name="Takami H."/>
        </authorList>
    </citation>
    <scope>NUCLEOTIDE SEQUENCE</scope>
    <source>
        <strain evidence="2">Expedition CK06-06</strain>
    </source>
</reference>
<accession>X1CE50</accession>
<comment type="caution">
    <text evidence="2">The sequence shown here is derived from an EMBL/GenBank/DDBJ whole genome shotgun (WGS) entry which is preliminary data.</text>
</comment>
<dbReference type="EMBL" id="BART01028888">
    <property type="protein sequence ID" value="GAG94528.1"/>
    <property type="molecule type" value="Genomic_DNA"/>
</dbReference>